<dbReference type="Pfam" id="PF13302">
    <property type="entry name" value="Acetyltransf_3"/>
    <property type="match status" value="1"/>
</dbReference>
<dbReference type="InterPro" id="IPR032875">
    <property type="entry name" value="Succ_CoA_lig_flav_dom"/>
</dbReference>
<evidence type="ECO:0000256" key="3">
    <source>
        <dbReference type="ARBA" id="ARBA00022840"/>
    </source>
</evidence>
<dbReference type="Pfam" id="PF13380">
    <property type="entry name" value="CoA_binding_2"/>
    <property type="match status" value="1"/>
</dbReference>
<dbReference type="OrthoDB" id="9807426at2"/>
<dbReference type="FunFam" id="3.30.1490.20:FF:000020">
    <property type="entry name" value="Protein lysine acetyltransferase"/>
    <property type="match status" value="1"/>
</dbReference>
<dbReference type="InterPro" id="IPR013815">
    <property type="entry name" value="ATP_grasp_subdomain_1"/>
</dbReference>
<name>A0A4V2SGF7_RUBGE</name>
<dbReference type="Pfam" id="PF13549">
    <property type="entry name" value="ATP-grasp_5"/>
    <property type="match status" value="1"/>
</dbReference>
<accession>A0A4V2SGF7</accession>
<comment type="similarity">
    <text evidence="4">In the N-terminal section; belongs to the acetate CoA ligase alpha subunit family.</text>
</comment>
<dbReference type="InterPro" id="IPR036291">
    <property type="entry name" value="NAD(P)-bd_dom_sf"/>
</dbReference>
<evidence type="ECO:0000313" key="9">
    <source>
        <dbReference type="Proteomes" id="UP000295106"/>
    </source>
</evidence>
<evidence type="ECO:0000259" key="6">
    <source>
        <dbReference type="PROSITE" id="PS50975"/>
    </source>
</evidence>
<keyword evidence="1" id="KW-0436">Ligase</keyword>
<dbReference type="Gene3D" id="3.40.50.720">
    <property type="entry name" value="NAD(P)-binding Rossmann-like Domain"/>
    <property type="match status" value="1"/>
</dbReference>
<dbReference type="PROSITE" id="PS51186">
    <property type="entry name" value="GNAT"/>
    <property type="match status" value="1"/>
</dbReference>
<dbReference type="PROSITE" id="PS50975">
    <property type="entry name" value="ATP_GRASP"/>
    <property type="match status" value="1"/>
</dbReference>
<dbReference type="SMART" id="SM00881">
    <property type="entry name" value="CoA_binding"/>
    <property type="match status" value="1"/>
</dbReference>
<dbReference type="Gene3D" id="3.40.630.30">
    <property type="match status" value="1"/>
</dbReference>
<sequence>MSTRHLDSLFEPRSVAVFGASDRPASLGATVWANAAGSGFDGPVWAVNPRRPVLGGERAYARAADLPEAPELAVLCTPPDTVAKLVAELGRRGTRAAIVMTAGLSPRQRSAVQDAARPHLLRVLGPDCLGLLNPRLKLNASFAHVTAAPGSLAFVSQSGALVTALLDWAAARGVGFSLFAALGEQLDVDFGDLIDYLASDAHTRAILLYVETVTDARKFMSAARAAARNKPVLIVKAGRTQAGQRAAASHTGVLATSDLVFDAAIRRAGMLRVQTLQELFAAAETLSHPRLTLRGAAAAGRERLTVLTNGGGAGVLAADAAQAADVTLAEPSAAVYAALDRVLPPRWSRANPVDIVGDAPVQRYVDALAALHTDASPGTLLFVHAPTAIVPAAEVARAVIPALQRSPLQPMTCWLGGDAVREARALCHAAGLPTYDTPEDAVRALGMLQTYRRNQELLIQTPPAAPPEPLWHAAQVHAPIDAALAEGREWLTEPEAKAVLAAVGVPVVATHSVAPEPEAAVAAAQALGFPVALKIVAPELGHKSDIGGVALDLDDAASVRDAASSMLRRVRERQPGAAITGFSVQTMVRRASGLELIVGATLDPLFGPVILFGAGGTAVEVVADRAVALPPLNRPLARALVERTRVARLLAGWRDVPAADVDAVCDVLVRVSQLLADEPRIAELDLNPLVADAHGVLALDARIRVDARGPGGSRRFAIRPYPADLSETVAWQDRQLTLRPIRPEDEAQHLEFLSRLDPNDVRMRVFYSRRSIEHSELARLTQIDYEREMAFVATAPKADGPGEETLGVVRALCDPDNVEAEFGIVVRSDIKGGRLGERLMRKLIAYLKARGTQRLVATVLSENRRMLDLAGRLGFDYDVEQPEPGTRRIVLTL</sequence>
<dbReference type="InterPro" id="IPR043938">
    <property type="entry name" value="Ligase_CoA_dom"/>
</dbReference>
<dbReference type="SUPFAM" id="SSF55729">
    <property type="entry name" value="Acyl-CoA N-acyltransferases (Nat)"/>
    <property type="match status" value="1"/>
</dbReference>
<dbReference type="Pfam" id="PF13607">
    <property type="entry name" value="Succ_CoA_lig"/>
    <property type="match status" value="1"/>
</dbReference>
<dbReference type="SUPFAM" id="SSF56059">
    <property type="entry name" value="Glutathione synthetase ATP-binding domain-like"/>
    <property type="match status" value="1"/>
</dbReference>
<dbReference type="InterPro" id="IPR003781">
    <property type="entry name" value="CoA-bd"/>
</dbReference>
<dbReference type="EMBL" id="SLXD01000010">
    <property type="protein sequence ID" value="TCP01088.1"/>
    <property type="molecule type" value="Genomic_DNA"/>
</dbReference>
<reference evidence="8 9" key="1">
    <citation type="submission" date="2019-03" db="EMBL/GenBank/DDBJ databases">
        <title>Genomic Encyclopedia of Type Strains, Phase IV (KMG-IV): sequencing the most valuable type-strain genomes for metagenomic binning, comparative biology and taxonomic classification.</title>
        <authorList>
            <person name="Goeker M."/>
        </authorList>
    </citation>
    <scope>NUCLEOTIDE SEQUENCE [LARGE SCALE GENOMIC DNA]</scope>
    <source>
        <strain evidence="8 9">DSM 1709</strain>
    </source>
</reference>
<dbReference type="AlphaFoldDB" id="A0A4V2SGF7"/>
<comment type="caution">
    <text evidence="8">The sequence shown here is derived from an EMBL/GenBank/DDBJ whole genome shotgun (WGS) entry which is preliminary data.</text>
</comment>
<dbReference type="InterPro" id="IPR011761">
    <property type="entry name" value="ATP-grasp"/>
</dbReference>
<dbReference type="Gene3D" id="3.30.470.20">
    <property type="entry name" value="ATP-grasp fold, B domain"/>
    <property type="match status" value="1"/>
</dbReference>
<keyword evidence="3 5" id="KW-0067">ATP-binding</keyword>
<evidence type="ECO:0000313" key="8">
    <source>
        <dbReference type="EMBL" id="TCP01088.1"/>
    </source>
</evidence>
<dbReference type="InterPro" id="IPR000182">
    <property type="entry name" value="GNAT_dom"/>
</dbReference>
<proteinExistence type="inferred from homology"/>
<gene>
    <name evidence="8" type="ORF">EV684_11018</name>
</gene>
<dbReference type="RefSeq" id="WP_132648217.1">
    <property type="nucleotide sequence ID" value="NZ_CP181386.1"/>
</dbReference>
<protein>
    <submittedName>
        <fullName evidence="8">Acetyltransferase</fullName>
    </submittedName>
</protein>
<dbReference type="GeneID" id="99686509"/>
<evidence type="ECO:0000259" key="7">
    <source>
        <dbReference type="PROSITE" id="PS51186"/>
    </source>
</evidence>
<keyword evidence="2 5" id="KW-0547">Nucleotide-binding</keyword>
<evidence type="ECO:0000256" key="2">
    <source>
        <dbReference type="ARBA" id="ARBA00022741"/>
    </source>
</evidence>
<dbReference type="SUPFAM" id="SSF52210">
    <property type="entry name" value="Succinyl-CoA synthetase domains"/>
    <property type="match status" value="2"/>
</dbReference>
<dbReference type="PANTHER" id="PTHR43334:SF1">
    <property type="entry name" value="3-HYDROXYPROPIONATE--COA LIGASE [ADP-FORMING]"/>
    <property type="match status" value="1"/>
</dbReference>
<dbReference type="InterPro" id="IPR016181">
    <property type="entry name" value="Acyl_CoA_acyltransferase"/>
</dbReference>
<feature type="domain" description="N-acetyltransferase" evidence="7">
    <location>
        <begin position="736"/>
        <end position="893"/>
    </location>
</feature>
<dbReference type="GO" id="GO:0016747">
    <property type="term" value="F:acyltransferase activity, transferring groups other than amino-acyl groups"/>
    <property type="evidence" value="ECO:0007669"/>
    <property type="project" value="InterPro"/>
</dbReference>
<dbReference type="InterPro" id="IPR051538">
    <property type="entry name" value="Acyl-CoA_Synth/Transferase"/>
</dbReference>
<evidence type="ECO:0000256" key="5">
    <source>
        <dbReference type="PROSITE-ProRule" id="PRU00409"/>
    </source>
</evidence>
<dbReference type="GO" id="GO:0046872">
    <property type="term" value="F:metal ion binding"/>
    <property type="evidence" value="ECO:0007669"/>
    <property type="project" value="InterPro"/>
</dbReference>
<dbReference type="Gene3D" id="3.40.50.261">
    <property type="entry name" value="Succinyl-CoA synthetase domains"/>
    <property type="match status" value="2"/>
</dbReference>
<evidence type="ECO:0000256" key="1">
    <source>
        <dbReference type="ARBA" id="ARBA00022598"/>
    </source>
</evidence>
<dbReference type="GO" id="GO:0005524">
    <property type="term" value="F:ATP binding"/>
    <property type="evidence" value="ECO:0007669"/>
    <property type="project" value="UniProtKB-UniRule"/>
</dbReference>
<dbReference type="Gene3D" id="3.30.1490.20">
    <property type="entry name" value="ATP-grasp fold, A domain"/>
    <property type="match status" value="1"/>
</dbReference>
<dbReference type="GO" id="GO:0043758">
    <property type="term" value="F:acetate-CoA ligase (ADP-forming) activity"/>
    <property type="evidence" value="ECO:0007669"/>
    <property type="project" value="InterPro"/>
</dbReference>
<dbReference type="InterPro" id="IPR016102">
    <property type="entry name" value="Succinyl-CoA_synth-like"/>
</dbReference>
<feature type="domain" description="ATP-grasp" evidence="6">
    <location>
        <begin position="497"/>
        <end position="534"/>
    </location>
</feature>
<dbReference type="Pfam" id="PF19045">
    <property type="entry name" value="Ligase_CoA_2"/>
    <property type="match status" value="1"/>
</dbReference>
<organism evidence="8 9">
    <name type="scientific">Rubrivivax gelatinosus</name>
    <name type="common">Rhodocyclus gelatinosus</name>
    <name type="synonym">Rhodopseudomonas gelatinosa</name>
    <dbReference type="NCBI Taxonomy" id="28068"/>
    <lineage>
        <taxon>Bacteria</taxon>
        <taxon>Pseudomonadati</taxon>
        <taxon>Pseudomonadota</taxon>
        <taxon>Betaproteobacteria</taxon>
        <taxon>Burkholderiales</taxon>
        <taxon>Sphaerotilaceae</taxon>
        <taxon>Rubrivivax</taxon>
    </lineage>
</organism>
<dbReference type="PANTHER" id="PTHR43334">
    <property type="entry name" value="ACETATE--COA LIGASE [ADP-FORMING]"/>
    <property type="match status" value="1"/>
</dbReference>
<keyword evidence="8" id="KW-0808">Transferase</keyword>
<evidence type="ECO:0000256" key="4">
    <source>
        <dbReference type="ARBA" id="ARBA00060888"/>
    </source>
</evidence>
<dbReference type="Proteomes" id="UP000295106">
    <property type="component" value="Unassembled WGS sequence"/>
</dbReference>
<dbReference type="SUPFAM" id="SSF51735">
    <property type="entry name" value="NAD(P)-binding Rossmann-fold domains"/>
    <property type="match status" value="1"/>
</dbReference>